<evidence type="ECO:0000313" key="3">
    <source>
        <dbReference type="Proteomes" id="UP000095705"/>
    </source>
</evidence>
<evidence type="ECO:0000313" key="2">
    <source>
        <dbReference type="EMBL" id="OEJ33981.1"/>
    </source>
</evidence>
<dbReference type="EMBL" id="MEHK01000001">
    <property type="protein sequence ID" value="OEJ33981.1"/>
    <property type="molecule type" value="Genomic_DNA"/>
</dbReference>
<keyword evidence="3" id="KW-1185">Reference proteome</keyword>
<evidence type="ECO:0000256" key="1">
    <source>
        <dbReference type="SAM" id="MobiDB-lite"/>
    </source>
</evidence>
<proteinExistence type="predicted"/>
<dbReference type="SUPFAM" id="SSF52540">
    <property type="entry name" value="P-loop containing nucleoside triphosphate hydrolases"/>
    <property type="match status" value="1"/>
</dbReference>
<dbReference type="RefSeq" id="WP_069922180.1">
    <property type="nucleotide sequence ID" value="NZ_MEHK01000001.1"/>
</dbReference>
<dbReference type="Proteomes" id="UP000095705">
    <property type="component" value="Unassembled WGS sequence"/>
</dbReference>
<comment type="caution">
    <text evidence="2">The sequence shown here is derived from an EMBL/GenBank/DDBJ whole genome shotgun (WGS) entry which is preliminary data.</text>
</comment>
<gene>
    <name evidence="2" type="ORF">BGK67_23945</name>
</gene>
<accession>A0A1E5PWS6</accession>
<sequence>MDDKAGRRPAQLSGGRQQRVAIARTWSIGRRRHRGQRRVGCVTTERGQNSAVHSRTPAPVTSHVFEGDHFPLVPHAAQVARPAVARYGACSPTVCPRAHG</sequence>
<name>A0A1E5PWS6_9ACTN</name>
<dbReference type="InterPro" id="IPR027417">
    <property type="entry name" value="P-loop_NTPase"/>
</dbReference>
<dbReference type="STRING" id="36818.BGK67_23945"/>
<organism evidence="2 3">
    <name type="scientific">Streptomyces subrutilus</name>
    <dbReference type="NCBI Taxonomy" id="36818"/>
    <lineage>
        <taxon>Bacteria</taxon>
        <taxon>Bacillati</taxon>
        <taxon>Actinomycetota</taxon>
        <taxon>Actinomycetes</taxon>
        <taxon>Kitasatosporales</taxon>
        <taxon>Streptomycetaceae</taxon>
        <taxon>Streptomyces</taxon>
    </lineage>
</organism>
<reference evidence="2 3" key="1">
    <citation type="submission" date="2016-08" db="EMBL/GenBank/DDBJ databases">
        <title>The complete genome of Streptomyces subrutilus 10-1-1.</title>
        <authorList>
            <person name="Chen X."/>
        </authorList>
    </citation>
    <scope>NUCLEOTIDE SEQUENCE [LARGE SCALE GENOMIC DNA]</scope>
    <source>
        <strain evidence="2 3">10-1-1</strain>
    </source>
</reference>
<feature type="region of interest" description="Disordered" evidence="1">
    <location>
        <begin position="32"/>
        <end position="57"/>
    </location>
</feature>
<protein>
    <submittedName>
        <fullName evidence="2">Uncharacterized protein</fullName>
    </submittedName>
</protein>
<dbReference type="AlphaFoldDB" id="A0A1E5PWS6"/>